<dbReference type="RefSeq" id="WP_087490225.1">
    <property type="nucleotide sequence ID" value="NZ_CP015579.1"/>
</dbReference>
<dbReference type="KEGG" id="tci:A7K98_20555"/>
<dbReference type="SUPFAM" id="SSF49401">
    <property type="entry name" value="Bacterial adhesins"/>
    <property type="match status" value="1"/>
</dbReference>
<accession>A0A1Y0LQV8</accession>
<feature type="signal peptide" evidence="2">
    <location>
        <begin position="1"/>
        <end position="27"/>
    </location>
</feature>
<dbReference type="CDD" id="cd18776">
    <property type="entry name" value="AfaD-like"/>
    <property type="match status" value="1"/>
</dbReference>
<evidence type="ECO:0000313" key="3">
    <source>
        <dbReference type="EMBL" id="ARU95888.1"/>
    </source>
</evidence>
<dbReference type="Gene3D" id="2.60.40.1570">
    <property type="entry name" value="Dr adhesin"/>
    <property type="match status" value="1"/>
</dbReference>
<evidence type="ECO:0000313" key="5">
    <source>
        <dbReference type="Proteomes" id="UP000195729"/>
    </source>
</evidence>
<organism evidence="3 6">
    <name type="scientific">Tatumella citrea</name>
    <name type="common">Pantoea citrea</name>
    <dbReference type="NCBI Taxonomy" id="53336"/>
    <lineage>
        <taxon>Bacteria</taxon>
        <taxon>Pseudomonadati</taxon>
        <taxon>Pseudomonadota</taxon>
        <taxon>Gammaproteobacteria</taxon>
        <taxon>Enterobacterales</taxon>
        <taxon>Erwiniaceae</taxon>
        <taxon>Tatumella</taxon>
    </lineage>
</organism>
<evidence type="ECO:0000256" key="1">
    <source>
        <dbReference type="ARBA" id="ARBA00022729"/>
    </source>
</evidence>
<name>A0A1Y0LQV8_TATCI</name>
<dbReference type="Pfam" id="PF05775">
    <property type="entry name" value="AfaD"/>
    <property type="match status" value="1"/>
</dbReference>
<sequence>MAGKYHWAGKLMLLTSLLISVAGTVFAAQDVKVTLRPSGQMQIAGRLGDERVIATGSVSVTRSSVDDNIVVWLNALQDGGRGGRYIITGKNNENNKLRVKLKAEDSHSDNNSGGIVFTGNRFTRTFEIVADGEQKITSDVYPINLQAGIETSL</sequence>
<gene>
    <name evidence="3" type="ORF">A7K98_20555</name>
    <name evidence="4" type="ORF">A7K99_20540</name>
</gene>
<dbReference type="InterPro" id="IPR008966">
    <property type="entry name" value="Adhesion_dom_sf"/>
</dbReference>
<dbReference type="Proteomes" id="UP000195814">
    <property type="component" value="Chromosome"/>
</dbReference>
<evidence type="ECO:0000256" key="2">
    <source>
        <dbReference type="SAM" id="SignalP"/>
    </source>
</evidence>
<evidence type="ECO:0008006" key="7">
    <source>
        <dbReference type="Google" id="ProtNLM"/>
    </source>
</evidence>
<dbReference type="Proteomes" id="UP000195729">
    <property type="component" value="Chromosome"/>
</dbReference>
<dbReference type="InterPro" id="IPR008394">
    <property type="entry name" value="AfaD"/>
</dbReference>
<evidence type="ECO:0000313" key="6">
    <source>
        <dbReference type="Proteomes" id="UP000195814"/>
    </source>
</evidence>
<proteinExistence type="predicted"/>
<dbReference type="EMBL" id="CP015581">
    <property type="protein sequence ID" value="ARU99928.1"/>
    <property type="molecule type" value="Genomic_DNA"/>
</dbReference>
<reference evidence="5 6" key="1">
    <citation type="submission" date="2016-05" db="EMBL/GenBank/DDBJ databases">
        <title>Complete genome sequence of two 2,5-diketo-D-glunonic acid producing strain Tatumella citrea.</title>
        <authorList>
            <person name="Duan C."/>
            <person name="Yang J."/>
            <person name="Yang S."/>
        </authorList>
    </citation>
    <scope>NUCLEOTIDE SEQUENCE [LARGE SCALE GENOMIC DNA]</scope>
    <source>
        <strain evidence="4 5">ATCC 39140</strain>
        <strain evidence="3 6">DSM 13699</strain>
    </source>
</reference>
<dbReference type="AlphaFoldDB" id="A0A1Y0LQV8"/>
<dbReference type="EMBL" id="CP015579">
    <property type="protein sequence ID" value="ARU95888.1"/>
    <property type="molecule type" value="Genomic_DNA"/>
</dbReference>
<dbReference type="InterPro" id="IPR037028">
    <property type="entry name" value="Dr_adhesin_sf"/>
</dbReference>
<feature type="chain" id="PRO_5012937239" description="Fimbrial assembly protein" evidence="2">
    <location>
        <begin position="28"/>
        <end position="153"/>
    </location>
</feature>
<protein>
    <recommendedName>
        <fullName evidence="7">Fimbrial assembly protein</fullName>
    </recommendedName>
</protein>
<keyword evidence="1 2" id="KW-0732">Signal</keyword>
<keyword evidence="5" id="KW-1185">Reference proteome</keyword>
<evidence type="ECO:0000313" key="4">
    <source>
        <dbReference type="EMBL" id="ARU99928.1"/>
    </source>
</evidence>